<keyword evidence="3" id="KW-1185">Reference proteome</keyword>
<evidence type="ECO:0000313" key="3">
    <source>
        <dbReference type="Proteomes" id="UP001596540"/>
    </source>
</evidence>
<dbReference type="RefSeq" id="WP_379870945.1">
    <property type="nucleotide sequence ID" value="NZ_JBHTBH010000004.1"/>
</dbReference>
<dbReference type="Proteomes" id="UP001596540">
    <property type="component" value="Unassembled WGS sequence"/>
</dbReference>
<name>A0ABW2KG08_9ACTN</name>
<dbReference type="InterPro" id="IPR036188">
    <property type="entry name" value="FAD/NAD-bd_sf"/>
</dbReference>
<dbReference type="PANTHER" id="PTHR13847">
    <property type="entry name" value="SARCOSINE DEHYDROGENASE-RELATED"/>
    <property type="match status" value="1"/>
</dbReference>
<dbReference type="GO" id="GO:0016491">
    <property type="term" value="F:oxidoreductase activity"/>
    <property type="evidence" value="ECO:0007669"/>
    <property type="project" value="UniProtKB-KW"/>
</dbReference>
<gene>
    <name evidence="2" type="ORF">ACFQRF_11140</name>
</gene>
<proteinExistence type="predicted"/>
<accession>A0ABW2KG08</accession>
<protein>
    <submittedName>
        <fullName evidence="2">NAD(P)/FAD-dependent oxidoreductase</fullName>
        <ecNumber evidence="2">1.-.-.-</ecNumber>
    </submittedName>
</protein>
<evidence type="ECO:0000313" key="2">
    <source>
        <dbReference type="EMBL" id="MFC7328298.1"/>
    </source>
</evidence>
<dbReference type="Gene3D" id="3.50.50.60">
    <property type="entry name" value="FAD/NAD(P)-binding domain"/>
    <property type="match status" value="1"/>
</dbReference>
<sequence length="366" mass="38612">MTSTTPEHITVLGAGILGAAAAHHLSRRGARVSVIDAQTAGDRATTASFACVNGSAKSEPALAALNDRGVAEYHHVAAALGDAAVRFTGQHFVATDAESLRVAELRVHAARARGYGGELLDGAALREREPRMRLDTVPLAVAWFDADGWADPDAIRRHFLTGLQVRQRRATSIVPTSSGRLRVEFADGDSTDTDRVVNATGAGAPDIHLPAARTTRGAASFGLVVSVDTPVDLVSTVIRTPRLGIRPDGHNRALLHSHDVDAVITRGEITTHDATEILLDRARHMFPDAVGINARRATIGPRPIPPDGAPSVGALAAVPGYYELSAHSGVTLAPLLGRLLAEEILTGAHNPLTAPFRPDRFRKAPS</sequence>
<evidence type="ECO:0000259" key="1">
    <source>
        <dbReference type="Pfam" id="PF01266"/>
    </source>
</evidence>
<keyword evidence="2" id="KW-0560">Oxidoreductase</keyword>
<dbReference type="SUPFAM" id="SSF51905">
    <property type="entry name" value="FAD/NAD(P)-binding domain"/>
    <property type="match status" value="1"/>
</dbReference>
<dbReference type="Pfam" id="PF01266">
    <property type="entry name" value="DAO"/>
    <property type="match status" value="1"/>
</dbReference>
<organism evidence="2 3">
    <name type="scientific">Marinactinospora rubrisoli</name>
    <dbReference type="NCBI Taxonomy" id="2715399"/>
    <lineage>
        <taxon>Bacteria</taxon>
        <taxon>Bacillati</taxon>
        <taxon>Actinomycetota</taxon>
        <taxon>Actinomycetes</taxon>
        <taxon>Streptosporangiales</taxon>
        <taxon>Nocardiopsidaceae</taxon>
        <taxon>Marinactinospora</taxon>
    </lineage>
</organism>
<reference evidence="3" key="1">
    <citation type="journal article" date="2019" name="Int. J. Syst. Evol. Microbiol.">
        <title>The Global Catalogue of Microorganisms (GCM) 10K type strain sequencing project: providing services to taxonomists for standard genome sequencing and annotation.</title>
        <authorList>
            <consortium name="The Broad Institute Genomics Platform"/>
            <consortium name="The Broad Institute Genome Sequencing Center for Infectious Disease"/>
            <person name="Wu L."/>
            <person name="Ma J."/>
        </authorList>
    </citation>
    <scope>NUCLEOTIDE SEQUENCE [LARGE SCALE GENOMIC DNA]</scope>
    <source>
        <strain evidence="3">CGMCC 4.7382</strain>
    </source>
</reference>
<dbReference type="Gene3D" id="3.30.9.10">
    <property type="entry name" value="D-Amino Acid Oxidase, subunit A, domain 2"/>
    <property type="match status" value="1"/>
</dbReference>
<feature type="domain" description="FAD dependent oxidoreductase" evidence="1">
    <location>
        <begin position="9"/>
        <end position="342"/>
    </location>
</feature>
<dbReference type="InterPro" id="IPR006076">
    <property type="entry name" value="FAD-dep_OxRdtase"/>
</dbReference>
<comment type="caution">
    <text evidence="2">The sequence shown here is derived from an EMBL/GenBank/DDBJ whole genome shotgun (WGS) entry which is preliminary data.</text>
</comment>
<dbReference type="EC" id="1.-.-.-" evidence="2"/>
<dbReference type="EMBL" id="JBHTBH010000004">
    <property type="protein sequence ID" value="MFC7328298.1"/>
    <property type="molecule type" value="Genomic_DNA"/>
</dbReference>